<evidence type="ECO:0000256" key="16">
    <source>
        <dbReference type="RuleBase" id="RU000356"/>
    </source>
</evidence>
<evidence type="ECO:0000256" key="15">
    <source>
        <dbReference type="PROSITE-ProRule" id="PRU00176"/>
    </source>
</evidence>
<dbReference type="Proteomes" id="UP000694380">
    <property type="component" value="Unplaced"/>
</dbReference>
<comment type="subcellular location">
    <subcellularLocation>
        <location evidence="10">Cytoplasm</location>
        <location evidence="10">Sarcoplasm</location>
    </subcellularLocation>
</comment>
<keyword evidence="9" id="KW-0514">Muscle protein</keyword>
<keyword evidence="6" id="KW-0479">Metal-binding</keyword>
<evidence type="ECO:0000256" key="9">
    <source>
        <dbReference type="ARBA" id="ARBA00023179"/>
    </source>
</evidence>
<dbReference type="Ensembl" id="ENSCPBT00000038826.1">
    <property type="protein sequence ID" value="ENSCPBP00000033024.1"/>
    <property type="gene ID" value="ENSCPBG00000023144.1"/>
</dbReference>
<keyword evidence="15" id="KW-0694">RNA-binding</keyword>
<dbReference type="PANTHER" id="PTHR47132">
    <property type="entry name" value="MYOGLOBIN"/>
    <property type="match status" value="1"/>
</dbReference>
<feature type="compositionally biased region" description="Polar residues" evidence="17">
    <location>
        <begin position="46"/>
        <end position="83"/>
    </location>
</feature>
<comment type="catalytic activity">
    <reaction evidence="14">
        <text>H2O2 + AH2 = A + 2 H2O</text>
        <dbReference type="Rhea" id="RHEA:30275"/>
        <dbReference type="ChEBI" id="CHEBI:13193"/>
        <dbReference type="ChEBI" id="CHEBI:15377"/>
        <dbReference type="ChEBI" id="CHEBI:16240"/>
        <dbReference type="ChEBI" id="CHEBI:17499"/>
    </reaction>
</comment>
<reference evidence="20" key="1">
    <citation type="submission" date="2025-08" db="UniProtKB">
        <authorList>
            <consortium name="Ensembl"/>
        </authorList>
    </citation>
    <scope>IDENTIFICATION</scope>
</reference>
<dbReference type="GO" id="GO:0005344">
    <property type="term" value="F:oxygen carrier activity"/>
    <property type="evidence" value="ECO:0007669"/>
    <property type="project" value="UniProtKB-KW"/>
</dbReference>
<dbReference type="SUPFAM" id="SSF54928">
    <property type="entry name" value="RNA-binding domain, RBD"/>
    <property type="match status" value="1"/>
</dbReference>
<dbReference type="CDD" id="cd08926">
    <property type="entry name" value="Mb"/>
    <property type="match status" value="1"/>
</dbReference>
<dbReference type="Pfam" id="PF00076">
    <property type="entry name" value="RRM_1"/>
    <property type="match status" value="1"/>
</dbReference>
<dbReference type="Gene3D" id="6.10.140.2110">
    <property type="match status" value="1"/>
</dbReference>
<dbReference type="SUPFAM" id="SSF46458">
    <property type="entry name" value="Globin-like"/>
    <property type="match status" value="1"/>
</dbReference>
<dbReference type="GO" id="GO:0070062">
    <property type="term" value="C:extracellular exosome"/>
    <property type="evidence" value="ECO:0007669"/>
    <property type="project" value="TreeGrafter"/>
</dbReference>
<dbReference type="Pfam" id="PF00042">
    <property type="entry name" value="Globin"/>
    <property type="match status" value="1"/>
</dbReference>
<keyword evidence="5 16" id="KW-0561">Oxygen transport</keyword>
<feature type="domain" description="Globin" evidence="18">
    <location>
        <begin position="153"/>
        <end position="299"/>
    </location>
</feature>
<keyword evidence="3" id="KW-0963">Cytoplasm</keyword>
<keyword evidence="21" id="KW-1185">Reference proteome</keyword>
<dbReference type="GO" id="GO:0046872">
    <property type="term" value="F:metal ion binding"/>
    <property type="evidence" value="ECO:0007669"/>
    <property type="project" value="UniProtKB-KW"/>
</dbReference>
<keyword evidence="2 16" id="KW-0813">Transport</keyword>
<evidence type="ECO:0000256" key="7">
    <source>
        <dbReference type="ARBA" id="ARBA00023002"/>
    </source>
</evidence>
<keyword evidence="7" id="KW-0560">Oxidoreductase</keyword>
<feature type="region of interest" description="Disordered" evidence="17">
    <location>
        <begin position="21"/>
        <end position="114"/>
    </location>
</feature>
<feature type="compositionally biased region" description="Low complexity" evidence="17">
    <location>
        <begin position="84"/>
        <end position="104"/>
    </location>
</feature>
<dbReference type="GO" id="GO:0020037">
    <property type="term" value="F:heme binding"/>
    <property type="evidence" value="ECO:0007669"/>
    <property type="project" value="InterPro"/>
</dbReference>
<evidence type="ECO:0000256" key="4">
    <source>
        <dbReference type="ARBA" id="ARBA00022617"/>
    </source>
</evidence>
<organism evidence="20 21">
    <name type="scientific">Chrysemys picta bellii</name>
    <name type="common">Western painted turtle</name>
    <name type="synonym">Emys bellii</name>
    <dbReference type="NCBI Taxonomy" id="8478"/>
    <lineage>
        <taxon>Eukaryota</taxon>
        <taxon>Metazoa</taxon>
        <taxon>Chordata</taxon>
        <taxon>Craniata</taxon>
        <taxon>Vertebrata</taxon>
        <taxon>Euteleostomi</taxon>
        <taxon>Archelosauria</taxon>
        <taxon>Testudinata</taxon>
        <taxon>Testudines</taxon>
        <taxon>Cryptodira</taxon>
        <taxon>Durocryptodira</taxon>
        <taxon>Testudinoidea</taxon>
        <taxon>Emydidae</taxon>
        <taxon>Chrysemys</taxon>
    </lineage>
</organism>
<reference evidence="20" key="2">
    <citation type="submission" date="2025-09" db="UniProtKB">
        <authorList>
            <consortium name="Ensembl"/>
        </authorList>
    </citation>
    <scope>IDENTIFICATION</scope>
</reference>
<comment type="similarity">
    <text evidence="1 16">Belongs to the globin family.</text>
</comment>
<name>A0A8C3IED8_CHRPI</name>
<dbReference type="InterPro" id="IPR000971">
    <property type="entry name" value="Globin"/>
</dbReference>
<dbReference type="GO" id="GO:0003723">
    <property type="term" value="F:RNA binding"/>
    <property type="evidence" value="ECO:0007669"/>
    <property type="project" value="UniProtKB-UniRule"/>
</dbReference>
<accession>A0A8C3IED8</accession>
<protein>
    <recommendedName>
        <fullName evidence="11">Nitrite reductase MB</fullName>
    </recommendedName>
    <alternativeName>
        <fullName evidence="12">Pseudoperoxidase MB</fullName>
    </alternativeName>
</protein>
<evidence type="ECO:0000313" key="20">
    <source>
        <dbReference type="Ensembl" id="ENSCPBP00000033024.1"/>
    </source>
</evidence>
<dbReference type="GeneTree" id="ENSGT00940000157534"/>
<evidence type="ECO:0000256" key="11">
    <source>
        <dbReference type="ARBA" id="ARBA00044552"/>
    </source>
</evidence>
<dbReference type="GO" id="GO:0019825">
    <property type="term" value="F:oxygen binding"/>
    <property type="evidence" value="ECO:0007669"/>
    <property type="project" value="InterPro"/>
</dbReference>
<evidence type="ECO:0000256" key="2">
    <source>
        <dbReference type="ARBA" id="ARBA00022448"/>
    </source>
</evidence>
<dbReference type="PRINTS" id="PR00613">
    <property type="entry name" value="MYOGLOBIN"/>
</dbReference>
<evidence type="ECO:0000256" key="8">
    <source>
        <dbReference type="ARBA" id="ARBA00023004"/>
    </source>
</evidence>
<proteinExistence type="inferred from homology"/>
<evidence type="ECO:0000256" key="12">
    <source>
        <dbReference type="ARBA" id="ARBA00044553"/>
    </source>
</evidence>
<evidence type="ECO:0000256" key="13">
    <source>
        <dbReference type="ARBA" id="ARBA00048118"/>
    </source>
</evidence>
<keyword evidence="8" id="KW-0408">Iron</keyword>
<evidence type="ECO:0000259" key="19">
    <source>
        <dbReference type="PROSITE" id="PS50102"/>
    </source>
</evidence>
<dbReference type="InterPro" id="IPR000504">
    <property type="entry name" value="RRM_dom"/>
</dbReference>
<evidence type="ECO:0000256" key="10">
    <source>
        <dbReference type="ARBA" id="ARBA00044498"/>
    </source>
</evidence>
<gene>
    <name evidence="20" type="primary">RBFOX2</name>
</gene>
<dbReference type="PROSITE" id="PS01033">
    <property type="entry name" value="GLOBIN"/>
    <property type="match status" value="1"/>
</dbReference>
<dbReference type="Gene3D" id="6.10.140.2100">
    <property type="match status" value="1"/>
</dbReference>
<evidence type="ECO:0000256" key="17">
    <source>
        <dbReference type="SAM" id="MobiDB-lite"/>
    </source>
</evidence>
<dbReference type="GO" id="GO:0016528">
    <property type="term" value="C:sarcoplasm"/>
    <property type="evidence" value="ECO:0007669"/>
    <property type="project" value="UniProtKB-SubCell"/>
</dbReference>
<evidence type="ECO:0000256" key="1">
    <source>
        <dbReference type="ARBA" id="ARBA00008705"/>
    </source>
</evidence>
<evidence type="ECO:0000313" key="21">
    <source>
        <dbReference type="Proteomes" id="UP000694380"/>
    </source>
</evidence>
<dbReference type="InterPro" id="IPR012677">
    <property type="entry name" value="Nucleotide-bd_a/b_plait_sf"/>
</dbReference>
<dbReference type="PROSITE" id="PS50102">
    <property type="entry name" value="RRM"/>
    <property type="match status" value="1"/>
</dbReference>
<evidence type="ECO:0000256" key="3">
    <source>
        <dbReference type="ARBA" id="ARBA00022490"/>
    </source>
</evidence>
<feature type="domain" description="RRM" evidence="19">
    <location>
        <begin position="108"/>
        <end position="145"/>
    </location>
</feature>
<dbReference type="InterPro" id="IPR009050">
    <property type="entry name" value="Globin-like_sf"/>
</dbReference>
<dbReference type="InterPro" id="IPR035979">
    <property type="entry name" value="RBD_domain_sf"/>
</dbReference>
<dbReference type="InterPro" id="IPR002335">
    <property type="entry name" value="Myoglobin"/>
</dbReference>
<evidence type="ECO:0000256" key="5">
    <source>
        <dbReference type="ARBA" id="ARBA00022621"/>
    </source>
</evidence>
<comment type="catalytic activity">
    <reaction evidence="13">
        <text>Fe(III)-heme b-[protein] + nitric oxide + H2O = Fe(II)-heme b-[protein] + nitrite + 2 H(+)</text>
        <dbReference type="Rhea" id="RHEA:77711"/>
        <dbReference type="Rhea" id="RHEA-COMP:18975"/>
        <dbReference type="Rhea" id="RHEA-COMP:18976"/>
        <dbReference type="ChEBI" id="CHEBI:15377"/>
        <dbReference type="ChEBI" id="CHEBI:15378"/>
        <dbReference type="ChEBI" id="CHEBI:16301"/>
        <dbReference type="ChEBI" id="CHEBI:16480"/>
        <dbReference type="ChEBI" id="CHEBI:55376"/>
        <dbReference type="ChEBI" id="CHEBI:60344"/>
    </reaction>
    <physiologicalReaction direction="right-to-left" evidence="13">
        <dbReference type="Rhea" id="RHEA:77713"/>
    </physiologicalReaction>
</comment>
<dbReference type="Gene3D" id="3.30.70.330">
    <property type="match status" value="1"/>
</dbReference>
<dbReference type="PANTHER" id="PTHR47132:SF1">
    <property type="entry name" value="MYOGLOBIN"/>
    <property type="match status" value="1"/>
</dbReference>
<dbReference type="GO" id="GO:0016491">
    <property type="term" value="F:oxidoreductase activity"/>
    <property type="evidence" value="ECO:0007669"/>
    <property type="project" value="UniProtKB-KW"/>
</dbReference>
<sequence length="305" mass="34346">MMYLWGNQEPTATPDAMVQPFTTIPFPPPPQNGIPTEYGVPHTQDYAGQTSEHNLTLYGSTQAHGEQSTNTPSTQNGSLTQTEGGAQTDGQQSQTQSSENTESKSTPKRLHVSNIPFRFRDPDLRQMFGQFGKILDVEIIFNERGSKHQQIMGLSDDEWHHVLGIWAKVEPDLSAHGQEVIIRLFQVHPETQERFAKFKNLKTIDELKSSEEVKKHGTTVLTALGRILKLKNNHEPELKPLAESHATKHKIPVKYLEFICEIIVKVIAEKHPSDFGADSQAAMRKALELFRNDMASKYKEFGFQG</sequence>
<dbReference type="AlphaFoldDB" id="A0A8C3IED8"/>
<evidence type="ECO:0000259" key="18">
    <source>
        <dbReference type="PROSITE" id="PS01033"/>
    </source>
</evidence>
<evidence type="ECO:0000256" key="14">
    <source>
        <dbReference type="ARBA" id="ARBA00049931"/>
    </source>
</evidence>
<evidence type="ECO:0000256" key="6">
    <source>
        <dbReference type="ARBA" id="ARBA00022723"/>
    </source>
</evidence>
<keyword evidence="4 16" id="KW-0349">Heme</keyword>